<dbReference type="Pfam" id="PF20150">
    <property type="entry name" value="2EXR"/>
    <property type="match status" value="1"/>
</dbReference>
<name>A0A9X0AHT6_9HELO</name>
<evidence type="ECO:0000313" key="2">
    <source>
        <dbReference type="EMBL" id="KAJ8062950.1"/>
    </source>
</evidence>
<sequence length="115" mass="13744">MFHFYPFPNLPNELKDGIWTLAAHIPRNLDISDAGNEETNHCKWFFKHTPSFSSFLRAEITKIWATLLQTWILKNWLSFQINDGPSRIPPRIYKNSPSDRWRFMNHNFLVILKQQ</sequence>
<comment type="caution">
    <text evidence="2">The sequence shown here is derived from an EMBL/GenBank/DDBJ whole genome shotgun (WGS) entry which is preliminary data.</text>
</comment>
<evidence type="ECO:0000313" key="3">
    <source>
        <dbReference type="Proteomes" id="UP001152300"/>
    </source>
</evidence>
<gene>
    <name evidence="2" type="ORF">OCU04_008197</name>
</gene>
<dbReference type="Proteomes" id="UP001152300">
    <property type="component" value="Unassembled WGS sequence"/>
</dbReference>
<dbReference type="InterPro" id="IPR045518">
    <property type="entry name" value="2EXR"/>
</dbReference>
<feature type="domain" description="2EXR" evidence="1">
    <location>
        <begin position="4"/>
        <end position="46"/>
    </location>
</feature>
<dbReference type="EMBL" id="JAPEIS010000009">
    <property type="protein sequence ID" value="KAJ8062950.1"/>
    <property type="molecule type" value="Genomic_DNA"/>
</dbReference>
<protein>
    <recommendedName>
        <fullName evidence="1">2EXR domain-containing protein</fullName>
    </recommendedName>
</protein>
<proteinExistence type="predicted"/>
<keyword evidence="3" id="KW-1185">Reference proteome</keyword>
<evidence type="ECO:0000259" key="1">
    <source>
        <dbReference type="Pfam" id="PF20150"/>
    </source>
</evidence>
<reference evidence="2" key="1">
    <citation type="submission" date="2022-11" db="EMBL/GenBank/DDBJ databases">
        <title>Genome Resource of Sclerotinia nivalis Strain SnTB1, a Plant Pathogen Isolated from American Ginseng.</title>
        <authorList>
            <person name="Fan S."/>
        </authorList>
    </citation>
    <scope>NUCLEOTIDE SEQUENCE</scope>
    <source>
        <strain evidence="2">SnTB1</strain>
    </source>
</reference>
<accession>A0A9X0AHT6</accession>
<organism evidence="2 3">
    <name type="scientific">Sclerotinia nivalis</name>
    <dbReference type="NCBI Taxonomy" id="352851"/>
    <lineage>
        <taxon>Eukaryota</taxon>
        <taxon>Fungi</taxon>
        <taxon>Dikarya</taxon>
        <taxon>Ascomycota</taxon>
        <taxon>Pezizomycotina</taxon>
        <taxon>Leotiomycetes</taxon>
        <taxon>Helotiales</taxon>
        <taxon>Sclerotiniaceae</taxon>
        <taxon>Sclerotinia</taxon>
    </lineage>
</organism>
<dbReference type="AlphaFoldDB" id="A0A9X0AHT6"/>